<dbReference type="InterPro" id="IPR050177">
    <property type="entry name" value="Lipid_A_modif_metabolic_enz"/>
</dbReference>
<evidence type="ECO:0000313" key="6">
    <source>
        <dbReference type="Proteomes" id="UP000517765"/>
    </source>
</evidence>
<dbReference type="Proteomes" id="UP000320857">
    <property type="component" value="Unassembled WGS sequence"/>
</dbReference>
<dbReference type="SUPFAM" id="SSF51735">
    <property type="entry name" value="NAD(P)-binding Rossmann-fold domains"/>
    <property type="match status" value="1"/>
</dbReference>
<reference evidence="4 5" key="1">
    <citation type="submission" date="2019-10" db="EMBL/GenBank/DDBJ databases">
        <title>Streptomyces sp. nov., a novel actinobacterium isolated from alkaline environment.</title>
        <authorList>
            <person name="Golinska P."/>
        </authorList>
    </citation>
    <scope>NUCLEOTIDE SEQUENCE [LARGE SCALE GENOMIC DNA]</scope>
    <source>
        <strain evidence="4 5">OF1</strain>
    </source>
</reference>
<evidence type="ECO:0000313" key="4">
    <source>
        <dbReference type="EMBL" id="MQS00550.1"/>
    </source>
</evidence>
<dbReference type="PANTHER" id="PTHR43245:SF13">
    <property type="entry name" value="UDP-D-APIOSE_UDP-D-XYLOSE SYNTHASE 2"/>
    <property type="match status" value="1"/>
</dbReference>
<dbReference type="Proteomes" id="UP000525686">
    <property type="component" value="Unassembled WGS sequence"/>
</dbReference>
<keyword evidence="5" id="KW-1185">Reference proteome</keyword>
<dbReference type="EMBL" id="JABJWZ010000012">
    <property type="protein sequence ID" value="MBB1252292.1"/>
    <property type="molecule type" value="Genomic_DNA"/>
</dbReference>
<evidence type="ECO:0000313" key="5">
    <source>
        <dbReference type="Proteomes" id="UP000320857"/>
    </source>
</evidence>
<name>A0A5P0YKW8_9ACTN</name>
<gene>
    <name evidence="4" type="ORF">FNX44_001365</name>
    <name evidence="2" type="ORF">H3146_02755</name>
    <name evidence="3" type="ORF">H3147_04520</name>
</gene>
<dbReference type="AlphaFoldDB" id="A0A5P0YKW8"/>
<dbReference type="InterPro" id="IPR001509">
    <property type="entry name" value="Epimerase_deHydtase"/>
</dbReference>
<dbReference type="RefSeq" id="WP_143646032.1">
    <property type="nucleotide sequence ID" value="NZ_JABJWZ010000012.1"/>
</dbReference>
<reference evidence="6 7" key="2">
    <citation type="submission" date="2020-05" db="EMBL/GenBank/DDBJ databases">
        <title>Classification of alakaliphilic streptomycetes isolated from an alkaline soil next to Lonar Crater, India and a proposal for the recognition of Streptomyces alkaliterrae sp. nov.</title>
        <authorList>
            <person name="Golinska P."/>
        </authorList>
    </citation>
    <scope>NUCLEOTIDE SEQUENCE [LARGE SCALE GENOMIC DNA]</scope>
    <source>
        <strain evidence="7">OF3</strain>
        <strain evidence="6">OF8</strain>
    </source>
</reference>
<evidence type="ECO:0000313" key="7">
    <source>
        <dbReference type="Proteomes" id="UP000525686"/>
    </source>
</evidence>
<dbReference type="InterPro" id="IPR036291">
    <property type="entry name" value="NAD(P)-bd_dom_sf"/>
</dbReference>
<dbReference type="EMBL" id="VJYK02000006">
    <property type="protein sequence ID" value="MQS00550.1"/>
    <property type="molecule type" value="Genomic_DNA"/>
</dbReference>
<dbReference type="PANTHER" id="PTHR43245">
    <property type="entry name" value="BIFUNCTIONAL POLYMYXIN RESISTANCE PROTEIN ARNA"/>
    <property type="match status" value="1"/>
</dbReference>
<reference evidence="2" key="3">
    <citation type="journal article" name="Syst. Appl. Microbiol.">
        <title>Streptomyces alkaliterrae sp. nov., isolated from an alkaline soil, and emended descriptions of Streptomyces alkaliphilus, Streptomyces calidiresistens and Streptomyces durbertensis.</title>
        <authorList>
            <person name="Swiecimska M."/>
            <person name="Golinska P."/>
            <person name="Nouioui I."/>
            <person name="Wypij M."/>
            <person name="Rai M."/>
            <person name="Sangal V."/>
            <person name="Goodfellow M."/>
        </authorList>
    </citation>
    <scope>NUCLEOTIDE SEQUENCE</scope>
    <source>
        <strain evidence="2">OF3</strain>
        <strain evidence="3">OF8</strain>
    </source>
</reference>
<sequence>MSARTVLVLGATGFVGRHVCAAFTAAGHRVVAVARTAVDGLAAARFTPLDLARTPAEDVARLLEEERIDVVVNCIGSIWGAPPEKMVERCTAPTLRLLEALAVTSRRPRLVQLGSVLEQGSPPATAYGQAKLAATEAVLRADARGEVDALVLRVANAAGPGTPEISLLGQVAARLKEAAGRGESALVELTALRAHRDYVDVRDVADAVLAAAGSTATGEVVGIGRGEAVPVRSLVDDLIRISGVPARIVEREAGPARPRTDDWIQVDVTPARRVLGWRPRRSLEDALRSFWADSGGAAAVGHRVGGAQR</sequence>
<evidence type="ECO:0000259" key="1">
    <source>
        <dbReference type="Pfam" id="PF01370"/>
    </source>
</evidence>
<dbReference type="Pfam" id="PF01370">
    <property type="entry name" value="Epimerase"/>
    <property type="match status" value="1"/>
</dbReference>
<proteinExistence type="predicted"/>
<comment type="caution">
    <text evidence="4">The sequence shown here is derived from an EMBL/GenBank/DDBJ whole genome shotgun (WGS) entry which is preliminary data.</text>
</comment>
<organism evidence="4 5">
    <name type="scientific">Streptomyces alkaliterrae</name>
    <dbReference type="NCBI Taxonomy" id="2213162"/>
    <lineage>
        <taxon>Bacteria</taxon>
        <taxon>Bacillati</taxon>
        <taxon>Actinomycetota</taxon>
        <taxon>Actinomycetes</taxon>
        <taxon>Kitasatosporales</taxon>
        <taxon>Streptomycetaceae</taxon>
        <taxon>Streptomyces</taxon>
    </lineage>
</organism>
<feature type="domain" description="NAD-dependent epimerase/dehydratase" evidence="1">
    <location>
        <begin position="6"/>
        <end position="224"/>
    </location>
</feature>
<dbReference type="EMBL" id="JABJXA010000016">
    <property type="protein sequence ID" value="MBB1258093.1"/>
    <property type="molecule type" value="Genomic_DNA"/>
</dbReference>
<protein>
    <submittedName>
        <fullName evidence="2">NAD(P)-dependent oxidoreductase</fullName>
    </submittedName>
    <submittedName>
        <fullName evidence="4">NAD-dependent epimerase/dehydratase family protein</fullName>
    </submittedName>
</protein>
<dbReference type="Proteomes" id="UP000517765">
    <property type="component" value="Unassembled WGS sequence"/>
</dbReference>
<dbReference type="Gene3D" id="3.40.50.720">
    <property type="entry name" value="NAD(P)-binding Rossmann-like Domain"/>
    <property type="match status" value="1"/>
</dbReference>
<evidence type="ECO:0000313" key="3">
    <source>
        <dbReference type="EMBL" id="MBB1258093.1"/>
    </source>
</evidence>
<accession>A0A5P0YKW8</accession>
<evidence type="ECO:0000313" key="2">
    <source>
        <dbReference type="EMBL" id="MBB1252292.1"/>
    </source>
</evidence>